<evidence type="ECO:0000256" key="3">
    <source>
        <dbReference type="ARBA" id="ARBA00022723"/>
    </source>
</evidence>
<evidence type="ECO:0000313" key="11">
    <source>
        <dbReference type="Proteomes" id="UP000317648"/>
    </source>
</evidence>
<evidence type="ECO:0000256" key="4">
    <source>
        <dbReference type="ARBA" id="ARBA00022833"/>
    </source>
</evidence>
<feature type="domain" description="Enoyl reductase (ER)" evidence="9">
    <location>
        <begin position="14"/>
        <end position="332"/>
    </location>
</feature>
<dbReference type="PROSITE" id="PS00065">
    <property type="entry name" value="D_2_HYDROXYACID_DH_1"/>
    <property type="match status" value="1"/>
</dbReference>
<dbReference type="SUPFAM" id="SSF50129">
    <property type="entry name" value="GroES-like"/>
    <property type="match status" value="1"/>
</dbReference>
<dbReference type="CDD" id="cd05283">
    <property type="entry name" value="CAD1"/>
    <property type="match status" value="1"/>
</dbReference>
<dbReference type="GO" id="GO:0008270">
    <property type="term" value="F:zinc ion binding"/>
    <property type="evidence" value="ECO:0007669"/>
    <property type="project" value="InterPro"/>
</dbReference>
<name>A0A518DPD6_9BACT</name>
<dbReference type="SUPFAM" id="SSF51735">
    <property type="entry name" value="NAD(P)-binding Rossmann-fold domains"/>
    <property type="match status" value="1"/>
</dbReference>
<dbReference type="Pfam" id="PF00107">
    <property type="entry name" value="ADH_zinc_N"/>
    <property type="match status" value="1"/>
</dbReference>
<evidence type="ECO:0000256" key="5">
    <source>
        <dbReference type="ARBA" id="ARBA00022857"/>
    </source>
</evidence>
<evidence type="ECO:0000256" key="7">
    <source>
        <dbReference type="ARBA" id="ARBA00024074"/>
    </source>
</evidence>
<comment type="cofactor">
    <cofactor evidence="1 8">
        <name>Zn(2+)</name>
        <dbReference type="ChEBI" id="CHEBI:29105"/>
    </cofactor>
</comment>
<reference evidence="10 11" key="1">
    <citation type="submission" date="2019-02" db="EMBL/GenBank/DDBJ databases">
        <title>Deep-cultivation of Planctomycetes and their phenomic and genomic characterization uncovers novel biology.</title>
        <authorList>
            <person name="Wiegand S."/>
            <person name="Jogler M."/>
            <person name="Boedeker C."/>
            <person name="Pinto D."/>
            <person name="Vollmers J."/>
            <person name="Rivas-Marin E."/>
            <person name="Kohn T."/>
            <person name="Peeters S.H."/>
            <person name="Heuer A."/>
            <person name="Rast P."/>
            <person name="Oberbeckmann S."/>
            <person name="Bunk B."/>
            <person name="Jeske O."/>
            <person name="Meyerdierks A."/>
            <person name="Storesund J.E."/>
            <person name="Kallscheuer N."/>
            <person name="Luecker S."/>
            <person name="Lage O.M."/>
            <person name="Pohl T."/>
            <person name="Merkel B.J."/>
            <person name="Hornburger P."/>
            <person name="Mueller R.-W."/>
            <person name="Bruemmer F."/>
            <person name="Labrenz M."/>
            <person name="Spormann A.M."/>
            <person name="Op den Camp H."/>
            <person name="Overmann J."/>
            <person name="Amann R."/>
            <person name="Jetten M.S.M."/>
            <person name="Mascher T."/>
            <person name="Medema M.H."/>
            <person name="Devos D.P."/>
            <person name="Kaster A.-K."/>
            <person name="Ovreas L."/>
            <person name="Rohde M."/>
            <person name="Galperin M.Y."/>
            <person name="Jogler C."/>
        </authorList>
    </citation>
    <scope>NUCLEOTIDE SEQUENCE [LARGE SCALE GENOMIC DNA]</scope>
    <source>
        <strain evidence="10 11">Pla85_3_4</strain>
    </source>
</reference>
<dbReference type="InterPro" id="IPR011032">
    <property type="entry name" value="GroES-like_sf"/>
</dbReference>
<dbReference type="Pfam" id="PF08240">
    <property type="entry name" value="ADH_N"/>
    <property type="match status" value="1"/>
</dbReference>
<dbReference type="InterPro" id="IPR013154">
    <property type="entry name" value="ADH-like_N"/>
</dbReference>
<evidence type="ECO:0000256" key="8">
    <source>
        <dbReference type="RuleBase" id="RU361277"/>
    </source>
</evidence>
<dbReference type="RefSeq" id="WP_145050824.1">
    <property type="nucleotide sequence ID" value="NZ_CP036433.1"/>
</dbReference>
<keyword evidence="3 8" id="KW-0479">Metal-binding</keyword>
<gene>
    <name evidence="10" type="primary">ahr</name>
    <name evidence="10" type="ORF">Pla8534_14770</name>
</gene>
<dbReference type="OrthoDB" id="9806940at2"/>
<dbReference type="FunFam" id="3.90.180.10:FF:000018">
    <property type="entry name" value="NAD(P)-dependent alcohol dehydrogenase"/>
    <property type="match status" value="1"/>
</dbReference>
<dbReference type="InterPro" id="IPR047109">
    <property type="entry name" value="CAD-like"/>
</dbReference>
<dbReference type="Proteomes" id="UP000317648">
    <property type="component" value="Chromosome"/>
</dbReference>
<dbReference type="PROSITE" id="PS00059">
    <property type="entry name" value="ADH_ZINC"/>
    <property type="match status" value="1"/>
</dbReference>
<proteinExistence type="inferred from homology"/>
<evidence type="ECO:0000256" key="2">
    <source>
        <dbReference type="ARBA" id="ARBA00008072"/>
    </source>
</evidence>
<sequence>MTVIDAWVATEAKGKLARQQVDLGQIGAEEVEIEVENCGLCHSDLSILNDELGMSMYPLVPGHEMIGRIVEVGPAVKGLAVGQRVGIGWTAGSCMYCRPCRSGNQHLCSQAQPTIIGHRGGFASRARSHWAWAIPLPEQINAAEAGPLLCGGITVFNPLVMYAQPTSRVGIVGIGGLGHMGVKFAAAYGCDVTAFTSRESKFDEAREFGAHHVVSSRDSAAIGKLAGTLDLLIITVNAPLDWNALINTLAPNGRMHMVGFVPEPIPVPVAALIMGQRSISGSPTGSPVALETMLEFAARHQVSPQTEHYPMSQINEAFERLQSGKARYRIVLDADF</sequence>
<keyword evidence="4 8" id="KW-0862">Zinc</keyword>
<dbReference type="KEGG" id="lcre:Pla8534_14770"/>
<dbReference type="Gene3D" id="3.40.50.720">
    <property type="entry name" value="NAD(P)-binding Rossmann-like Domain"/>
    <property type="match status" value="1"/>
</dbReference>
<dbReference type="EMBL" id="CP036433">
    <property type="protein sequence ID" value="QDU93696.1"/>
    <property type="molecule type" value="Genomic_DNA"/>
</dbReference>
<dbReference type="InterPro" id="IPR020843">
    <property type="entry name" value="ER"/>
</dbReference>
<dbReference type="InterPro" id="IPR013149">
    <property type="entry name" value="ADH-like_C"/>
</dbReference>
<dbReference type="InterPro" id="IPR036291">
    <property type="entry name" value="NAD(P)-bd_dom_sf"/>
</dbReference>
<evidence type="ECO:0000259" key="9">
    <source>
        <dbReference type="SMART" id="SM00829"/>
    </source>
</evidence>
<dbReference type="AlphaFoldDB" id="A0A518DPD6"/>
<keyword evidence="6 10" id="KW-0560">Oxidoreductase</keyword>
<dbReference type="GO" id="GO:0008106">
    <property type="term" value="F:alcohol dehydrogenase (NADP+) activity"/>
    <property type="evidence" value="ECO:0007669"/>
    <property type="project" value="UniProtKB-EC"/>
</dbReference>
<protein>
    <recommendedName>
        <fullName evidence="7">alcohol dehydrogenase (NADP(+))</fullName>
        <ecNumber evidence="7">1.1.1.2</ecNumber>
    </recommendedName>
</protein>
<keyword evidence="5" id="KW-0521">NADP</keyword>
<keyword evidence="11" id="KW-1185">Reference proteome</keyword>
<dbReference type="Gene3D" id="3.90.180.10">
    <property type="entry name" value="Medium-chain alcohol dehydrogenases, catalytic domain"/>
    <property type="match status" value="1"/>
</dbReference>
<accession>A0A518DPD6</accession>
<dbReference type="InterPro" id="IPR029752">
    <property type="entry name" value="D-isomer_DH_CS1"/>
</dbReference>
<evidence type="ECO:0000256" key="6">
    <source>
        <dbReference type="ARBA" id="ARBA00023002"/>
    </source>
</evidence>
<dbReference type="EC" id="1.1.1.2" evidence="7"/>
<organism evidence="10 11">
    <name type="scientific">Lignipirellula cremea</name>
    <dbReference type="NCBI Taxonomy" id="2528010"/>
    <lineage>
        <taxon>Bacteria</taxon>
        <taxon>Pseudomonadati</taxon>
        <taxon>Planctomycetota</taxon>
        <taxon>Planctomycetia</taxon>
        <taxon>Pirellulales</taxon>
        <taxon>Pirellulaceae</taxon>
        <taxon>Lignipirellula</taxon>
    </lineage>
</organism>
<dbReference type="FunFam" id="3.40.50.720:FF:000022">
    <property type="entry name" value="Cinnamyl alcohol dehydrogenase"/>
    <property type="match status" value="1"/>
</dbReference>
<evidence type="ECO:0000256" key="1">
    <source>
        <dbReference type="ARBA" id="ARBA00001947"/>
    </source>
</evidence>
<dbReference type="PANTHER" id="PTHR42683">
    <property type="entry name" value="ALDEHYDE REDUCTASE"/>
    <property type="match status" value="1"/>
</dbReference>
<comment type="similarity">
    <text evidence="2 8">Belongs to the zinc-containing alcohol dehydrogenase family.</text>
</comment>
<evidence type="ECO:0000313" key="10">
    <source>
        <dbReference type="EMBL" id="QDU93696.1"/>
    </source>
</evidence>
<dbReference type="SMART" id="SM00829">
    <property type="entry name" value="PKS_ER"/>
    <property type="match status" value="1"/>
</dbReference>
<dbReference type="InterPro" id="IPR002328">
    <property type="entry name" value="ADH_Zn_CS"/>
</dbReference>